<dbReference type="HOGENOM" id="CLU_167811_0_0_1"/>
<name>W1PES2_AMBTC</name>
<gene>
    <name evidence="1" type="ORF">AMTR_s00016p00260420</name>
</gene>
<reference evidence="2" key="1">
    <citation type="journal article" date="2013" name="Science">
        <title>The Amborella genome and the evolution of flowering plants.</title>
        <authorList>
            <consortium name="Amborella Genome Project"/>
        </authorList>
    </citation>
    <scope>NUCLEOTIDE SEQUENCE [LARGE SCALE GENOMIC DNA]</scope>
</reference>
<organism evidence="1 2">
    <name type="scientific">Amborella trichopoda</name>
    <dbReference type="NCBI Taxonomy" id="13333"/>
    <lineage>
        <taxon>Eukaryota</taxon>
        <taxon>Viridiplantae</taxon>
        <taxon>Streptophyta</taxon>
        <taxon>Embryophyta</taxon>
        <taxon>Tracheophyta</taxon>
        <taxon>Spermatophyta</taxon>
        <taxon>Magnoliopsida</taxon>
        <taxon>Amborellales</taxon>
        <taxon>Amborellaceae</taxon>
        <taxon>Amborella</taxon>
    </lineage>
</organism>
<proteinExistence type="predicted"/>
<dbReference type="AlphaFoldDB" id="W1PES2"/>
<evidence type="ECO:0000313" key="2">
    <source>
        <dbReference type="Proteomes" id="UP000017836"/>
    </source>
</evidence>
<dbReference type="Proteomes" id="UP000017836">
    <property type="component" value="Unassembled WGS sequence"/>
</dbReference>
<protein>
    <submittedName>
        <fullName evidence="1">Uncharacterized protein</fullName>
    </submittedName>
</protein>
<dbReference type="Gramene" id="ERN06468">
    <property type="protein sequence ID" value="ERN06468"/>
    <property type="gene ID" value="AMTR_s00016p00260420"/>
</dbReference>
<evidence type="ECO:0000313" key="1">
    <source>
        <dbReference type="EMBL" id="ERN06468.1"/>
    </source>
</evidence>
<keyword evidence="2" id="KW-1185">Reference proteome</keyword>
<accession>W1PES2</accession>
<dbReference type="EMBL" id="KI393908">
    <property type="protein sequence ID" value="ERN06468.1"/>
    <property type="molecule type" value="Genomic_DNA"/>
</dbReference>
<sequence length="109" mass="12291">MAGEEGYSDFFGSNNAAKASDFEDEVDEPTKTPLWKYVTVVGSYTKGFRGTKTWLCNFNCREAPFARSYAHVRAHLLGQQFGHKSKGISTCSRLSKEMQMTLKHEEDKA</sequence>